<dbReference type="CDD" id="cd00056">
    <property type="entry name" value="ENDO3c"/>
    <property type="match status" value="1"/>
</dbReference>
<dbReference type="Gene3D" id="1.10.340.30">
    <property type="entry name" value="Hypothetical protein, domain 2"/>
    <property type="match status" value="1"/>
</dbReference>
<dbReference type="Pfam" id="PF00730">
    <property type="entry name" value="HhH-GPD"/>
    <property type="match status" value="1"/>
</dbReference>
<gene>
    <name evidence="3" type="ORF">B0T15DRAFT_72759</name>
</gene>
<feature type="domain" description="HhH-GPD" evidence="2">
    <location>
        <begin position="332"/>
        <end position="526"/>
    </location>
</feature>
<evidence type="ECO:0000313" key="3">
    <source>
        <dbReference type="EMBL" id="KAK3311377.1"/>
    </source>
</evidence>
<comment type="caution">
    <text evidence="3">The sequence shown here is derived from an EMBL/GenBank/DDBJ whole genome shotgun (WGS) entry which is preliminary data.</text>
</comment>
<accession>A0AAJ0H3X1</accession>
<feature type="compositionally biased region" description="Acidic residues" evidence="1">
    <location>
        <begin position="575"/>
        <end position="586"/>
    </location>
</feature>
<dbReference type="GeneID" id="87890084"/>
<dbReference type="PANTHER" id="PTHR47203:SF1">
    <property type="entry name" value="HYPOTHETICAL BASE EXCISION DNA REPAIR PROTEIN (EUROFUNG)"/>
    <property type="match status" value="1"/>
</dbReference>
<dbReference type="AlphaFoldDB" id="A0AAJ0H3X1"/>
<dbReference type="InterPro" id="IPR023170">
    <property type="entry name" value="HhH_base_excis_C"/>
</dbReference>
<dbReference type="SUPFAM" id="SSF48150">
    <property type="entry name" value="DNA-glycosylase"/>
    <property type="match status" value="1"/>
</dbReference>
<feature type="compositionally biased region" description="Low complexity" evidence="1">
    <location>
        <begin position="39"/>
        <end position="52"/>
    </location>
</feature>
<dbReference type="InterPro" id="IPR003265">
    <property type="entry name" value="HhH-GPD_domain"/>
</dbReference>
<dbReference type="GO" id="GO:0006285">
    <property type="term" value="P:base-excision repair, AP site formation"/>
    <property type="evidence" value="ECO:0007669"/>
    <property type="project" value="UniProtKB-ARBA"/>
</dbReference>
<proteinExistence type="predicted"/>
<feature type="region of interest" description="Disordered" evidence="1">
    <location>
        <begin position="145"/>
        <end position="178"/>
    </location>
</feature>
<keyword evidence="4" id="KW-1185">Reference proteome</keyword>
<organism evidence="3 4">
    <name type="scientific">Chaetomium strumarium</name>
    <dbReference type="NCBI Taxonomy" id="1170767"/>
    <lineage>
        <taxon>Eukaryota</taxon>
        <taxon>Fungi</taxon>
        <taxon>Dikarya</taxon>
        <taxon>Ascomycota</taxon>
        <taxon>Pezizomycotina</taxon>
        <taxon>Sordariomycetes</taxon>
        <taxon>Sordariomycetidae</taxon>
        <taxon>Sordariales</taxon>
        <taxon>Chaetomiaceae</taxon>
        <taxon>Chaetomium</taxon>
    </lineage>
</organism>
<evidence type="ECO:0000256" key="1">
    <source>
        <dbReference type="SAM" id="MobiDB-lite"/>
    </source>
</evidence>
<dbReference type="Gene3D" id="1.10.1670.10">
    <property type="entry name" value="Helix-hairpin-Helix base-excision DNA repair enzymes (C-terminal)"/>
    <property type="match status" value="1"/>
</dbReference>
<dbReference type="SMART" id="SM00478">
    <property type="entry name" value="ENDO3c"/>
    <property type="match status" value="1"/>
</dbReference>
<reference evidence="3" key="2">
    <citation type="submission" date="2023-06" db="EMBL/GenBank/DDBJ databases">
        <authorList>
            <consortium name="Lawrence Berkeley National Laboratory"/>
            <person name="Mondo S.J."/>
            <person name="Hensen N."/>
            <person name="Bonometti L."/>
            <person name="Westerberg I."/>
            <person name="Brannstrom I.O."/>
            <person name="Guillou S."/>
            <person name="Cros-Aarteil S."/>
            <person name="Calhoun S."/>
            <person name="Haridas S."/>
            <person name="Kuo A."/>
            <person name="Pangilinan J."/>
            <person name="Riley R."/>
            <person name="Labutti K."/>
            <person name="Andreopoulos B."/>
            <person name="Lipzen A."/>
            <person name="Chen C."/>
            <person name="Yanf M."/>
            <person name="Daum C."/>
            <person name="Ng V."/>
            <person name="Clum A."/>
            <person name="Steindorff A."/>
            <person name="Ohm R."/>
            <person name="Martin F."/>
            <person name="Silar P."/>
            <person name="Natvig D."/>
            <person name="Lalanne C."/>
            <person name="Gautier V."/>
            <person name="Ament-Velasquez S.L."/>
            <person name="Kruys A."/>
            <person name="Hutchinson M.I."/>
            <person name="Powell A.J."/>
            <person name="Barry K."/>
            <person name="Miller A.N."/>
            <person name="Grigoriev I.V."/>
            <person name="Debuchy R."/>
            <person name="Gladieux P."/>
            <person name="Thoren M.H."/>
            <person name="Johannesson H."/>
        </authorList>
    </citation>
    <scope>NUCLEOTIDE SEQUENCE</scope>
    <source>
        <strain evidence="3">CBS 333.67</strain>
    </source>
</reference>
<dbReference type="GO" id="GO:0000702">
    <property type="term" value="F:oxidized base lesion DNA N-glycosylase activity"/>
    <property type="evidence" value="ECO:0007669"/>
    <property type="project" value="UniProtKB-ARBA"/>
</dbReference>
<reference evidence="3" key="1">
    <citation type="journal article" date="2023" name="Mol. Phylogenet. Evol.">
        <title>Genome-scale phylogeny and comparative genomics of the fungal order Sordariales.</title>
        <authorList>
            <person name="Hensen N."/>
            <person name="Bonometti L."/>
            <person name="Westerberg I."/>
            <person name="Brannstrom I.O."/>
            <person name="Guillou S."/>
            <person name="Cros-Aarteil S."/>
            <person name="Calhoun S."/>
            <person name="Haridas S."/>
            <person name="Kuo A."/>
            <person name="Mondo S."/>
            <person name="Pangilinan J."/>
            <person name="Riley R."/>
            <person name="LaButti K."/>
            <person name="Andreopoulos B."/>
            <person name="Lipzen A."/>
            <person name="Chen C."/>
            <person name="Yan M."/>
            <person name="Daum C."/>
            <person name="Ng V."/>
            <person name="Clum A."/>
            <person name="Steindorff A."/>
            <person name="Ohm R.A."/>
            <person name="Martin F."/>
            <person name="Silar P."/>
            <person name="Natvig D.O."/>
            <person name="Lalanne C."/>
            <person name="Gautier V."/>
            <person name="Ament-Velasquez S.L."/>
            <person name="Kruys A."/>
            <person name="Hutchinson M.I."/>
            <person name="Powell A.J."/>
            <person name="Barry K."/>
            <person name="Miller A.N."/>
            <person name="Grigoriev I.V."/>
            <person name="Debuchy R."/>
            <person name="Gladieux P."/>
            <person name="Hiltunen Thoren M."/>
            <person name="Johannesson H."/>
        </authorList>
    </citation>
    <scope>NUCLEOTIDE SEQUENCE</scope>
    <source>
        <strain evidence="3">CBS 333.67</strain>
    </source>
</reference>
<dbReference type="EMBL" id="JAUDZG010000001">
    <property type="protein sequence ID" value="KAK3311377.1"/>
    <property type="molecule type" value="Genomic_DNA"/>
</dbReference>
<name>A0AAJ0H3X1_9PEZI</name>
<sequence length="603" mass="65413">MQTRSQKRKLVDAMVSTSVVAGAPIAPATVVQASTVTNTSGSAGSSKSVSKTKGGGTKGKRIGKQRQPLKGGWVLPHGMGAGVARLDAGSSQSAESTVLSPQLADSIVAPNLIGVDPPASPHPGIKAAQGQMRQTRLSLRLSKVGVTGQDRTDKREEPAVKSENVDNPSIKHEQEEMRPSKRLRITLVATGKTSAAVPNKGAREVMRVKVEEKDEPNQQIPKLLVVKGIAFKDGVVTKTLERIIVDASKILDPNFKLTLRRGKENPYGLTPGFSPYPYRRVPTPEACEEVHGILTELHGEVKQPEKMPAASLEIAGCGEVPCVLDALLRTLISGNTLMAMADAAIKNLAEHYGLRQEGTGAGSINWEKVRLSSHGELVQVIRVAGNGPKKASHIKQILDIVYKENLERAKQQATVAADTAQGDNKAGMVTPDLLSLDYMHNMSKDEALAKFVSYPGIGIKTAACVTLFCLRLPCFAVDTHVHKFCRWLGWVPEKADPDNCFRHGDFMVPDHLKYGLHQLFIRHGQQCFKCRKATRPGTKDWGEAPDCPLEHLIDRSKDEVAPKAKVNRRVKEETSPDTDESEEETLGTDSSPSDVDEDLEGED</sequence>
<dbReference type="PANTHER" id="PTHR47203">
    <property type="match status" value="1"/>
</dbReference>
<feature type="compositionally biased region" description="Basic and acidic residues" evidence="1">
    <location>
        <begin position="150"/>
        <end position="178"/>
    </location>
</feature>
<feature type="region of interest" description="Disordered" evidence="1">
    <location>
        <begin position="558"/>
        <end position="603"/>
    </location>
</feature>
<evidence type="ECO:0000313" key="4">
    <source>
        <dbReference type="Proteomes" id="UP001273166"/>
    </source>
</evidence>
<dbReference type="Proteomes" id="UP001273166">
    <property type="component" value="Unassembled WGS sequence"/>
</dbReference>
<evidence type="ECO:0000259" key="2">
    <source>
        <dbReference type="SMART" id="SM00478"/>
    </source>
</evidence>
<protein>
    <submittedName>
        <fullName evidence="3">DNA glycosylase</fullName>
    </submittedName>
</protein>
<dbReference type="RefSeq" id="XP_062727157.1">
    <property type="nucleotide sequence ID" value="XM_062871255.1"/>
</dbReference>
<feature type="region of interest" description="Disordered" evidence="1">
    <location>
        <begin position="37"/>
        <end position="74"/>
    </location>
</feature>
<dbReference type="InterPro" id="IPR011257">
    <property type="entry name" value="DNA_glycosylase"/>
</dbReference>
<feature type="compositionally biased region" description="Acidic residues" evidence="1">
    <location>
        <begin position="594"/>
        <end position="603"/>
    </location>
</feature>